<gene>
    <name evidence="3" type="ORF">C7M84_010729</name>
</gene>
<accession>A0A423T378</accession>
<dbReference type="GO" id="GO:0003924">
    <property type="term" value="F:GTPase activity"/>
    <property type="evidence" value="ECO:0007669"/>
    <property type="project" value="InterPro"/>
</dbReference>
<evidence type="ECO:0000256" key="2">
    <source>
        <dbReference type="ARBA" id="ARBA00022741"/>
    </source>
</evidence>
<dbReference type="SMART" id="SM00174">
    <property type="entry name" value="RHO"/>
    <property type="match status" value="1"/>
</dbReference>
<dbReference type="NCBIfam" id="TIGR00231">
    <property type="entry name" value="small_GTP"/>
    <property type="match status" value="1"/>
</dbReference>
<dbReference type="SMART" id="SM00175">
    <property type="entry name" value="RAB"/>
    <property type="match status" value="1"/>
</dbReference>
<dbReference type="Proteomes" id="UP000283509">
    <property type="component" value="Unassembled WGS sequence"/>
</dbReference>
<dbReference type="PROSITE" id="PS51419">
    <property type="entry name" value="RAB"/>
    <property type="match status" value="1"/>
</dbReference>
<sequence>MSHISVNFLVVGDTGVGKSSIIASFFGEKIQPIHLPTHVLSASHCTFAFSSKEVEAYICDLPGSEHFRPIVSCFYPGAAAILLVFDLINKHTFNNLPRWMHDIRETLPAHSVVVLIGNKSDLEKARVVSRAEAQIFADRFHLRYFEVSAALGLNVGLAFDVAAGLVLDKVEERDGATSEEDKAVSSCDMGEEERLIWKKLM</sequence>
<organism evidence="3 4">
    <name type="scientific">Penaeus vannamei</name>
    <name type="common">Whiteleg shrimp</name>
    <name type="synonym">Litopenaeus vannamei</name>
    <dbReference type="NCBI Taxonomy" id="6689"/>
    <lineage>
        <taxon>Eukaryota</taxon>
        <taxon>Metazoa</taxon>
        <taxon>Ecdysozoa</taxon>
        <taxon>Arthropoda</taxon>
        <taxon>Crustacea</taxon>
        <taxon>Multicrustacea</taxon>
        <taxon>Malacostraca</taxon>
        <taxon>Eumalacostraca</taxon>
        <taxon>Eucarida</taxon>
        <taxon>Decapoda</taxon>
        <taxon>Dendrobranchiata</taxon>
        <taxon>Penaeoidea</taxon>
        <taxon>Penaeidae</taxon>
        <taxon>Penaeus</taxon>
    </lineage>
</organism>
<comment type="similarity">
    <text evidence="1">Belongs to the small GTPase superfamily. Rab family.</text>
</comment>
<dbReference type="STRING" id="6689.A0A423T378"/>
<dbReference type="CDD" id="cd00154">
    <property type="entry name" value="Rab"/>
    <property type="match status" value="1"/>
</dbReference>
<dbReference type="InterPro" id="IPR027417">
    <property type="entry name" value="P-loop_NTPase"/>
</dbReference>
<evidence type="ECO:0000256" key="1">
    <source>
        <dbReference type="ARBA" id="ARBA00006270"/>
    </source>
</evidence>
<keyword evidence="2" id="KW-0547">Nucleotide-binding</keyword>
<protein>
    <submittedName>
        <fullName evidence="3">Ras-like protein Rab-2A</fullName>
    </submittedName>
</protein>
<reference evidence="3 4" key="1">
    <citation type="submission" date="2018-04" db="EMBL/GenBank/DDBJ databases">
        <authorList>
            <person name="Zhang X."/>
            <person name="Yuan J."/>
            <person name="Li F."/>
            <person name="Xiang J."/>
        </authorList>
    </citation>
    <scope>NUCLEOTIDE SEQUENCE [LARGE SCALE GENOMIC DNA]</scope>
    <source>
        <tissue evidence="3">Muscle</tissue>
    </source>
</reference>
<dbReference type="EMBL" id="QCYY01002364">
    <property type="protein sequence ID" value="ROT70982.1"/>
    <property type="molecule type" value="Genomic_DNA"/>
</dbReference>
<proteinExistence type="inferred from homology"/>
<dbReference type="PANTHER" id="PTHR47978">
    <property type="match status" value="1"/>
</dbReference>
<dbReference type="Pfam" id="PF00071">
    <property type="entry name" value="Ras"/>
    <property type="match status" value="1"/>
</dbReference>
<comment type="caution">
    <text evidence="3">The sequence shown here is derived from an EMBL/GenBank/DDBJ whole genome shotgun (WGS) entry which is preliminary data.</text>
</comment>
<dbReference type="InterPro" id="IPR001806">
    <property type="entry name" value="Small_GTPase"/>
</dbReference>
<dbReference type="FunFam" id="3.40.50.300:FF:001447">
    <property type="entry name" value="Ras-related protein Rab-1B"/>
    <property type="match status" value="1"/>
</dbReference>
<keyword evidence="4" id="KW-1185">Reference proteome</keyword>
<evidence type="ECO:0000313" key="4">
    <source>
        <dbReference type="Proteomes" id="UP000283509"/>
    </source>
</evidence>
<dbReference type="OrthoDB" id="265044at2759"/>
<dbReference type="InterPro" id="IPR005225">
    <property type="entry name" value="Small_GTP-bd"/>
</dbReference>
<dbReference type="GO" id="GO:0005525">
    <property type="term" value="F:GTP binding"/>
    <property type="evidence" value="ECO:0007669"/>
    <property type="project" value="InterPro"/>
</dbReference>
<dbReference type="AlphaFoldDB" id="A0A423T378"/>
<evidence type="ECO:0000313" key="3">
    <source>
        <dbReference type="EMBL" id="ROT70982.1"/>
    </source>
</evidence>
<dbReference type="Gene3D" id="3.40.50.300">
    <property type="entry name" value="P-loop containing nucleotide triphosphate hydrolases"/>
    <property type="match status" value="1"/>
</dbReference>
<dbReference type="SMART" id="SM00173">
    <property type="entry name" value="RAS"/>
    <property type="match status" value="1"/>
</dbReference>
<name>A0A423T378_PENVA</name>
<dbReference type="PRINTS" id="PR00449">
    <property type="entry name" value="RASTRNSFRMNG"/>
</dbReference>
<dbReference type="SUPFAM" id="SSF52540">
    <property type="entry name" value="P-loop containing nucleoside triphosphate hydrolases"/>
    <property type="match status" value="1"/>
</dbReference>
<reference evidence="3 4" key="2">
    <citation type="submission" date="2019-01" db="EMBL/GenBank/DDBJ databases">
        <title>The decoding of complex shrimp genome reveals the adaptation for benthos swimmer, frequently molting mechanism and breeding impact on genome.</title>
        <authorList>
            <person name="Sun Y."/>
            <person name="Gao Y."/>
            <person name="Yu Y."/>
        </authorList>
    </citation>
    <scope>NUCLEOTIDE SEQUENCE [LARGE SCALE GENOMIC DNA]</scope>
    <source>
        <tissue evidence="3">Muscle</tissue>
    </source>
</reference>